<gene>
    <name evidence="2" type="ORF">GCM10010987_76770</name>
</gene>
<dbReference type="EMBL" id="BMHC01000035">
    <property type="protein sequence ID" value="GGI33916.1"/>
    <property type="molecule type" value="Genomic_DNA"/>
</dbReference>
<sequence>MIAHGPIDHLAAEPVGDGGAIQPALDRRDIGDVSQPEPVWSCGGEVERDQVRSDREIVTSYVGADRRLRP</sequence>
<evidence type="ECO:0000313" key="3">
    <source>
        <dbReference type="Proteomes" id="UP000625079"/>
    </source>
</evidence>
<evidence type="ECO:0000256" key="1">
    <source>
        <dbReference type="SAM" id="MobiDB-lite"/>
    </source>
</evidence>
<proteinExistence type="predicted"/>
<dbReference type="AlphaFoldDB" id="A0AA87WGC3"/>
<feature type="region of interest" description="Disordered" evidence="1">
    <location>
        <begin position="1"/>
        <end position="41"/>
    </location>
</feature>
<dbReference type="Proteomes" id="UP000625079">
    <property type="component" value="Unassembled WGS sequence"/>
</dbReference>
<feature type="compositionally biased region" description="Basic and acidic residues" evidence="1">
    <location>
        <begin position="1"/>
        <end position="11"/>
    </location>
</feature>
<organism evidence="2 3">
    <name type="scientific">Bradyrhizobium guangdongense</name>
    <dbReference type="NCBI Taxonomy" id="1325090"/>
    <lineage>
        <taxon>Bacteria</taxon>
        <taxon>Pseudomonadati</taxon>
        <taxon>Pseudomonadota</taxon>
        <taxon>Alphaproteobacteria</taxon>
        <taxon>Hyphomicrobiales</taxon>
        <taxon>Nitrobacteraceae</taxon>
        <taxon>Bradyrhizobium</taxon>
    </lineage>
</organism>
<dbReference type="AntiFam" id="ANF00009">
    <property type="entry name" value="Shadow ORF (opposite transposase protein)"/>
</dbReference>
<reference evidence="2" key="1">
    <citation type="journal article" date="2014" name="Int. J. Syst. Evol. Microbiol.">
        <title>Complete genome sequence of Corynebacterium casei LMG S-19264T (=DSM 44701T), isolated from a smear-ripened cheese.</title>
        <authorList>
            <consortium name="US DOE Joint Genome Institute (JGI-PGF)"/>
            <person name="Walter F."/>
            <person name="Albersmeier A."/>
            <person name="Kalinowski J."/>
            <person name="Ruckert C."/>
        </authorList>
    </citation>
    <scope>NUCLEOTIDE SEQUENCE</scope>
    <source>
        <strain evidence="2">CGMCC 1.15034</strain>
    </source>
</reference>
<evidence type="ECO:0000313" key="2">
    <source>
        <dbReference type="EMBL" id="GGI33916.1"/>
    </source>
</evidence>
<reference evidence="2" key="2">
    <citation type="submission" date="2022-12" db="EMBL/GenBank/DDBJ databases">
        <authorList>
            <person name="Sun Q."/>
            <person name="Zhou Y."/>
        </authorList>
    </citation>
    <scope>NUCLEOTIDE SEQUENCE</scope>
    <source>
        <strain evidence="2">CGMCC 1.15034</strain>
    </source>
</reference>
<comment type="caution">
    <text evidence="2">The sequence shown here is derived from an EMBL/GenBank/DDBJ whole genome shotgun (WGS) entry which is preliminary data.</text>
</comment>
<protein>
    <submittedName>
        <fullName evidence="2">Uncharacterized protein</fullName>
    </submittedName>
</protein>
<accession>A0AA87WGC3</accession>
<name>A0AA87WGC3_9BRAD</name>